<keyword evidence="2" id="KW-1185">Reference proteome</keyword>
<accession>A0A1R3JH63</accession>
<gene>
    <name evidence="1" type="ORF">COLO4_16489</name>
</gene>
<protein>
    <submittedName>
        <fullName evidence="1">Uncharacterized protein</fullName>
    </submittedName>
</protein>
<proteinExistence type="predicted"/>
<evidence type="ECO:0000313" key="2">
    <source>
        <dbReference type="Proteomes" id="UP000187203"/>
    </source>
</evidence>
<sequence>MSLCSLCVEVCSERECEREGCDMIRLCVCVVKKKKNLERIRERENQWVVHEPVEIGLGWNEVAEE</sequence>
<dbReference type="Proteomes" id="UP000187203">
    <property type="component" value="Unassembled WGS sequence"/>
</dbReference>
<evidence type="ECO:0000313" key="1">
    <source>
        <dbReference type="EMBL" id="OMO94173.1"/>
    </source>
</evidence>
<comment type="caution">
    <text evidence="1">The sequence shown here is derived from an EMBL/GenBank/DDBJ whole genome shotgun (WGS) entry which is preliminary data.</text>
</comment>
<organism evidence="1 2">
    <name type="scientific">Corchorus olitorius</name>
    <dbReference type="NCBI Taxonomy" id="93759"/>
    <lineage>
        <taxon>Eukaryota</taxon>
        <taxon>Viridiplantae</taxon>
        <taxon>Streptophyta</taxon>
        <taxon>Embryophyta</taxon>
        <taxon>Tracheophyta</taxon>
        <taxon>Spermatophyta</taxon>
        <taxon>Magnoliopsida</taxon>
        <taxon>eudicotyledons</taxon>
        <taxon>Gunneridae</taxon>
        <taxon>Pentapetalae</taxon>
        <taxon>rosids</taxon>
        <taxon>malvids</taxon>
        <taxon>Malvales</taxon>
        <taxon>Malvaceae</taxon>
        <taxon>Grewioideae</taxon>
        <taxon>Apeibeae</taxon>
        <taxon>Corchorus</taxon>
    </lineage>
</organism>
<name>A0A1R3JH63_9ROSI</name>
<dbReference type="EMBL" id="AWUE01016109">
    <property type="protein sequence ID" value="OMO94173.1"/>
    <property type="molecule type" value="Genomic_DNA"/>
</dbReference>
<dbReference type="AlphaFoldDB" id="A0A1R3JH63"/>
<reference evidence="2" key="1">
    <citation type="submission" date="2013-09" db="EMBL/GenBank/DDBJ databases">
        <title>Corchorus olitorius genome sequencing.</title>
        <authorList>
            <person name="Alam M."/>
            <person name="Haque M.S."/>
            <person name="Islam M.S."/>
            <person name="Emdad E.M."/>
            <person name="Islam M.M."/>
            <person name="Ahmed B."/>
            <person name="Halim A."/>
            <person name="Hossen Q.M.M."/>
            <person name="Hossain M.Z."/>
            <person name="Ahmed R."/>
            <person name="Khan M.M."/>
            <person name="Islam R."/>
            <person name="Rashid M.M."/>
            <person name="Khan S.A."/>
            <person name="Rahman M.S."/>
            <person name="Alam M."/>
            <person name="Yahiya A.S."/>
            <person name="Khan M.S."/>
            <person name="Azam M.S."/>
            <person name="Haque T."/>
            <person name="Lashkar M.Z.H."/>
            <person name="Akhand A.I."/>
            <person name="Morshed G."/>
            <person name="Roy S."/>
            <person name="Uddin K.S."/>
            <person name="Rabeya T."/>
            <person name="Hossain A.S."/>
            <person name="Chowdhury A."/>
            <person name="Snigdha A.R."/>
            <person name="Mortoza M.S."/>
            <person name="Matin S.A."/>
            <person name="Hoque S.M.E."/>
            <person name="Islam M.K."/>
            <person name="Roy D.K."/>
            <person name="Haider R."/>
            <person name="Moosa M.M."/>
            <person name="Elias S.M."/>
            <person name="Hasan A.M."/>
            <person name="Jahan S."/>
            <person name="Shafiuddin M."/>
            <person name="Mahmood N."/>
            <person name="Shommy N.S."/>
        </authorList>
    </citation>
    <scope>NUCLEOTIDE SEQUENCE [LARGE SCALE GENOMIC DNA]</scope>
    <source>
        <strain evidence="2">cv. O-4</strain>
    </source>
</reference>